<reference evidence="2 3" key="1">
    <citation type="submission" date="2019-11" db="EMBL/GenBank/DDBJ databases">
        <title>Whole genome sequence of Oryza granulata.</title>
        <authorList>
            <person name="Li W."/>
        </authorList>
    </citation>
    <scope>NUCLEOTIDE SEQUENCE [LARGE SCALE GENOMIC DNA]</scope>
    <source>
        <strain evidence="3">cv. Menghai</strain>
        <tissue evidence="2">Leaf</tissue>
    </source>
</reference>
<feature type="region of interest" description="Disordered" evidence="1">
    <location>
        <begin position="1"/>
        <end position="49"/>
    </location>
</feature>
<accession>A0A6G1F8L3</accession>
<dbReference type="AlphaFoldDB" id="A0A6G1F8L3"/>
<keyword evidence="3" id="KW-1185">Reference proteome</keyword>
<dbReference type="Proteomes" id="UP000479710">
    <property type="component" value="Unassembled WGS sequence"/>
</dbReference>
<organism evidence="2 3">
    <name type="scientific">Oryza meyeriana var. granulata</name>
    <dbReference type="NCBI Taxonomy" id="110450"/>
    <lineage>
        <taxon>Eukaryota</taxon>
        <taxon>Viridiplantae</taxon>
        <taxon>Streptophyta</taxon>
        <taxon>Embryophyta</taxon>
        <taxon>Tracheophyta</taxon>
        <taxon>Spermatophyta</taxon>
        <taxon>Magnoliopsida</taxon>
        <taxon>Liliopsida</taxon>
        <taxon>Poales</taxon>
        <taxon>Poaceae</taxon>
        <taxon>BOP clade</taxon>
        <taxon>Oryzoideae</taxon>
        <taxon>Oryzeae</taxon>
        <taxon>Oryzinae</taxon>
        <taxon>Oryza</taxon>
        <taxon>Oryza meyeriana</taxon>
    </lineage>
</organism>
<protein>
    <submittedName>
        <fullName evidence="2">Uncharacterized protein</fullName>
    </submittedName>
</protein>
<name>A0A6G1F8L3_9ORYZ</name>
<sequence length="101" mass="10456">MYRHRPPLREDGRQPAPRAGHAASRPDVAVKRKGKAVTAESAGPPTGGRACSLQQGWLVALISHPELGPGGASARGATDTGARAWRAAAPANRGRVYVAKA</sequence>
<proteinExistence type="predicted"/>
<gene>
    <name evidence="2" type="ORF">E2562_017058</name>
</gene>
<comment type="caution">
    <text evidence="2">The sequence shown here is derived from an EMBL/GenBank/DDBJ whole genome shotgun (WGS) entry which is preliminary data.</text>
</comment>
<dbReference type="EMBL" id="SPHZ02000001">
    <property type="protein sequence ID" value="KAF0933268.1"/>
    <property type="molecule type" value="Genomic_DNA"/>
</dbReference>
<evidence type="ECO:0000313" key="2">
    <source>
        <dbReference type="EMBL" id="KAF0933268.1"/>
    </source>
</evidence>
<evidence type="ECO:0000313" key="3">
    <source>
        <dbReference type="Proteomes" id="UP000479710"/>
    </source>
</evidence>
<evidence type="ECO:0000256" key="1">
    <source>
        <dbReference type="SAM" id="MobiDB-lite"/>
    </source>
</evidence>